<name>A0ACC0CSY4_9PEZI</name>
<organism evidence="1 2">
    <name type="scientific">Hypoxylon rubiginosum</name>
    <dbReference type="NCBI Taxonomy" id="110542"/>
    <lineage>
        <taxon>Eukaryota</taxon>
        <taxon>Fungi</taxon>
        <taxon>Dikarya</taxon>
        <taxon>Ascomycota</taxon>
        <taxon>Pezizomycotina</taxon>
        <taxon>Sordariomycetes</taxon>
        <taxon>Xylariomycetidae</taxon>
        <taxon>Xylariales</taxon>
        <taxon>Hypoxylaceae</taxon>
        <taxon>Hypoxylon</taxon>
    </lineage>
</organism>
<protein>
    <submittedName>
        <fullName evidence="1">Uncharacterized protein</fullName>
    </submittedName>
</protein>
<accession>A0ACC0CSY4</accession>
<keyword evidence="2" id="KW-1185">Reference proteome</keyword>
<dbReference type="EMBL" id="MU394351">
    <property type="protein sequence ID" value="KAI6083508.1"/>
    <property type="molecule type" value="Genomic_DNA"/>
</dbReference>
<comment type="caution">
    <text evidence="1">The sequence shown here is derived from an EMBL/GenBank/DDBJ whole genome shotgun (WGS) entry which is preliminary data.</text>
</comment>
<reference evidence="1 2" key="1">
    <citation type="journal article" date="2022" name="New Phytol.">
        <title>Ecological generalism drives hyperdiversity of secondary metabolite gene clusters in xylarialean endophytes.</title>
        <authorList>
            <person name="Franco M.E.E."/>
            <person name="Wisecaver J.H."/>
            <person name="Arnold A.E."/>
            <person name="Ju Y.M."/>
            <person name="Slot J.C."/>
            <person name="Ahrendt S."/>
            <person name="Moore L.P."/>
            <person name="Eastman K.E."/>
            <person name="Scott K."/>
            <person name="Konkel Z."/>
            <person name="Mondo S.J."/>
            <person name="Kuo A."/>
            <person name="Hayes R.D."/>
            <person name="Haridas S."/>
            <person name="Andreopoulos B."/>
            <person name="Riley R."/>
            <person name="LaButti K."/>
            <person name="Pangilinan J."/>
            <person name="Lipzen A."/>
            <person name="Amirebrahimi M."/>
            <person name="Yan J."/>
            <person name="Adam C."/>
            <person name="Keymanesh K."/>
            <person name="Ng V."/>
            <person name="Louie K."/>
            <person name="Northen T."/>
            <person name="Drula E."/>
            <person name="Henrissat B."/>
            <person name="Hsieh H.M."/>
            <person name="Youens-Clark K."/>
            <person name="Lutzoni F."/>
            <person name="Miadlikowska J."/>
            <person name="Eastwood D.C."/>
            <person name="Hamelin R.C."/>
            <person name="Grigoriev I.V."/>
            <person name="U'Ren J.M."/>
        </authorList>
    </citation>
    <scope>NUCLEOTIDE SEQUENCE [LARGE SCALE GENOMIC DNA]</scope>
    <source>
        <strain evidence="1 2">ER1909</strain>
    </source>
</reference>
<dbReference type="Proteomes" id="UP001497680">
    <property type="component" value="Unassembled WGS sequence"/>
</dbReference>
<evidence type="ECO:0000313" key="1">
    <source>
        <dbReference type="EMBL" id="KAI6083508.1"/>
    </source>
</evidence>
<evidence type="ECO:0000313" key="2">
    <source>
        <dbReference type="Proteomes" id="UP001497680"/>
    </source>
</evidence>
<gene>
    <name evidence="1" type="ORF">F4821DRAFT_262891</name>
</gene>
<proteinExistence type="predicted"/>
<sequence>MTSSEEACISQQLLYRWDSIFDTPRIASDRYDEPFVNNVGDGETANPSIDVIRFFMQAFDGDDSCHFATDTVVDFCEGANLSNLQRNESATTQLVALLNDSGGMTARDLLEALAQSRRVRIDETNIKINRLYIEDLNRWTILALAASVPDHQAAIVGEFVYNHLEFDPLIKTKIIRSALPAFAFEFHLPYFAFRKHKLPQRDKRQFGNGKTLRQCHDITFLRTMDSKDDNSLNEYVYESQLSYLVSGLSRYSWSAYLFNDLYFELDDNSDSVAGYDAEREMEPGLDPLSTGKIFLSAAPCEPREYFLFIFEIRMRRIKKEWKQLYGAIDEAIRTYKSEYWTRTGHGVSSRLNTDRQRTQSREDLQEWIRRSTELLRKFITSLDQLIREWNGFRNTGINYFTSTVSPDHLTKLLNTITAIDQHVIDLGRLLPKFNHTMDCLSEDMLRDVNLLIAHESNESALFQQKTARDVKILTRITFLTLPFALAASLLSTQEGFIPITPSPWAFVASIAILETLVWLILGTLLGWDWFKGKLMWVRHHFGLRREGIEDIELRQLEGLR</sequence>